<evidence type="ECO:0000256" key="1">
    <source>
        <dbReference type="SAM" id="Phobius"/>
    </source>
</evidence>
<organism evidence="2 3">
    <name type="scientific">Hypsibius exemplaris</name>
    <name type="common">Freshwater tardigrade</name>
    <dbReference type="NCBI Taxonomy" id="2072580"/>
    <lineage>
        <taxon>Eukaryota</taxon>
        <taxon>Metazoa</taxon>
        <taxon>Ecdysozoa</taxon>
        <taxon>Tardigrada</taxon>
        <taxon>Eutardigrada</taxon>
        <taxon>Parachela</taxon>
        <taxon>Hypsibioidea</taxon>
        <taxon>Hypsibiidae</taxon>
        <taxon>Hypsibius</taxon>
    </lineage>
</organism>
<keyword evidence="3" id="KW-1185">Reference proteome</keyword>
<gene>
    <name evidence="2" type="ORF">BV898_17205</name>
</gene>
<accession>A0A9X6RMD2</accession>
<dbReference type="Proteomes" id="UP000192578">
    <property type="component" value="Unassembled WGS sequence"/>
</dbReference>
<feature type="transmembrane region" description="Helical" evidence="1">
    <location>
        <begin position="105"/>
        <end position="124"/>
    </location>
</feature>
<evidence type="ECO:0000313" key="2">
    <source>
        <dbReference type="EMBL" id="OWA52762.1"/>
    </source>
</evidence>
<keyword evidence="1" id="KW-0472">Membrane</keyword>
<evidence type="ECO:0000313" key="3">
    <source>
        <dbReference type="Proteomes" id="UP000192578"/>
    </source>
</evidence>
<dbReference type="EMBL" id="MTYJ01000285">
    <property type="protein sequence ID" value="OWA52762.1"/>
    <property type="molecule type" value="Genomic_DNA"/>
</dbReference>
<comment type="caution">
    <text evidence="2">The sequence shown here is derived from an EMBL/GenBank/DDBJ whole genome shotgun (WGS) entry which is preliminary data.</text>
</comment>
<proteinExistence type="predicted"/>
<reference evidence="3" key="1">
    <citation type="submission" date="2017-01" db="EMBL/GenBank/DDBJ databases">
        <title>Comparative genomics of anhydrobiosis in the tardigrade Hypsibius dujardini.</title>
        <authorList>
            <person name="Yoshida Y."/>
            <person name="Koutsovoulos G."/>
            <person name="Laetsch D."/>
            <person name="Stevens L."/>
            <person name="Kumar S."/>
            <person name="Horikawa D."/>
            <person name="Ishino K."/>
            <person name="Komine S."/>
            <person name="Tomita M."/>
            <person name="Blaxter M."/>
            <person name="Arakawa K."/>
        </authorList>
    </citation>
    <scope>NUCLEOTIDE SEQUENCE [LARGE SCALE GENOMIC DNA]</scope>
    <source>
        <strain evidence="3">Z151</strain>
    </source>
</reference>
<feature type="transmembrane region" description="Helical" evidence="1">
    <location>
        <begin position="31"/>
        <end position="52"/>
    </location>
</feature>
<keyword evidence="1" id="KW-0812">Transmembrane</keyword>
<protein>
    <submittedName>
        <fullName evidence="2">Uncharacterized protein</fullName>
    </submittedName>
</protein>
<sequence length="164" mass="18445">MDVMTVLGVCAELVAPLNRGPLFTVLTQLPYGWAAMLFLSYATIWYLPFVFLHEESERLNRILRNFCWMLDGFGENSFLLTAAAVPAAAPAPADQFCPLRWATPIMLNCTRLTLILVSVGLAAFDTVDVLMSLYELEDDQKPFVVVLVQQLWTCFFELRGATML</sequence>
<name>A0A9X6RMD2_HYPEX</name>
<keyword evidence="1" id="KW-1133">Transmembrane helix</keyword>
<dbReference type="AlphaFoldDB" id="A0A9X6RMD2"/>